<reference evidence="1" key="1">
    <citation type="submission" date="2018-12" db="EMBL/GenBank/DDBJ databases">
        <title>Novel natural products biosynthetic potential of the class Ktedonobacteria.</title>
        <authorList>
            <person name="Zheng Y."/>
            <person name="Saitou A."/>
            <person name="Wang C.M."/>
            <person name="Toyoda A."/>
            <person name="Minakuchi Y."/>
            <person name="Sekiguchi Y."/>
            <person name="Ueda K."/>
            <person name="Takano H."/>
            <person name="Sakai Y."/>
            <person name="Yokota A."/>
            <person name="Yabe S."/>
        </authorList>
    </citation>
    <scope>NUCLEOTIDE SEQUENCE</scope>
    <source>
        <strain evidence="1">COM3</strain>
    </source>
</reference>
<organism evidence="1">
    <name type="scientific">Thermosporothrix sp. COM3</name>
    <dbReference type="NCBI Taxonomy" id="2490863"/>
    <lineage>
        <taxon>Bacteria</taxon>
        <taxon>Bacillati</taxon>
        <taxon>Chloroflexota</taxon>
        <taxon>Ktedonobacteria</taxon>
        <taxon>Ktedonobacterales</taxon>
        <taxon>Thermosporotrichaceae</taxon>
        <taxon>Thermosporothrix</taxon>
    </lineage>
</organism>
<dbReference type="EMBL" id="AP019376">
    <property type="protein sequence ID" value="BBH88972.1"/>
    <property type="molecule type" value="Genomic_DNA"/>
</dbReference>
<gene>
    <name evidence="1" type="ORF">KTC_37230</name>
</gene>
<protein>
    <submittedName>
        <fullName evidence="1">Uncharacterized protein</fullName>
    </submittedName>
</protein>
<name>A0A455SPW3_9CHLR</name>
<dbReference type="AlphaFoldDB" id="A0A455SPW3"/>
<evidence type="ECO:0000313" key="1">
    <source>
        <dbReference type="EMBL" id="BBH88972.1"/>
    </source>
</evidence>
<sequence length="132" mass="15012">MAEVGRGAIACFMSIVAGTRDTFNRASGTSVCELEIDFNGVLFPIDETSFAYRNKEPKREKGTEKTRSKPNKWNNTSSHYVIVSEVSNQIERVLDSGLCLWYTFSSRSADLLNEEDGNEIYFSEKEEEHNRL</sequence>
<proteinExistence type="predicted"/>
<accession>A0A455SPW3</accession>